<reference evidence="7 8" key="1">
    <citation type="submission" date="2024-01" db="EMBL/GenBank/DDBJ databases">
        <title>Draft genome sequence of Gordonia sp. PKS22-38.</title>
        <authorList>
            <person name="Suphannarot A."/>
            <person name="Mingma R."/>
        </authorList>
    </citation>
    <scope>NUCLEOTIDE SEQUENCE [LARGE SCALE GENOMIC DNA]</scope>
    <source>
        <strain evidence="7 8">PKS22-38</strain>
    </source>
</reference>
<dbReference type="PROSITE" id="PS00455">
    <property type="entry name" value="AMP_BINDING"/>
    <property type="match status" value="1"/>
</dbReference>
<dbReference type="InterPro" id="IPR000873">
    <property type="entry name" value="AMP-dep_synth/lig_dom"/>
</dbReference>
<dbReference type="InterPro" id="IPR025110">
    <property type="entry name" value="AMP-bd_C"/>
</dbReference>
<gene>
    <name evidence="7" type="ORF">V1Y59_14445</name>
</gene>
<evidence type="ECO:0000313" key="7">
    <source>
        <dbReference type="EMBL" id="MEE4024282.1"/>
    </source>
</evidence>
<accession>A0ABU7MVC1</accession>
<dbReference type="Gene3D" id="3.30.300.30">
    <property type="match status" value="1"/>
</dbReference>
<protein>
    <submittedName>
        <fullName evidence="7">Long-chain-fatty-acid--CoA ligase</fullName>
        <ecNumber evidence="7">6.2.1.3</ecNumber>
    </submittedName>
</protein>
<sequence>MPKDRTHNFEPLTPLKFLQRSATVFGDRVAVVDGNRRWTYRELLDRSARQAGLLRSVGVAPGDRVAVLAPNTHLMVEAHFGVPFAGAVLVTLNTRLDPRELARILDHAECSVLLCDPDFAATAEQAFASTDADIQLVVADQGYEALLARSVPWMELPDDEDAVLSLNYTSGTTGAPKGVMYQHRGAYLQSLAVNSHFGITASSVYLWTLPMFHCNGWCLPWAVTAAGGTHICLPAVRPREVWAAVDEYRVTHLCAAPTVLSSLCADPAAHTIDDRTLSVAVGGAPPAPALISRATDLGIAITHLYGLTETYGPLAICDWRREWDELDRDEQAVLRARQGVGNVIAEQIRVVDESGADVPSDGRTVGEVAVRGNNVMLGYYRDEAATAEAIPDGWFRTGDLAVMHPDNYLQIRDRAKDIIISGGENISSVEVESALAAHPDVLEAAVIALPHDHWGERPVAVVTPVAGATVNSDEIRAWLRGSLAGFKIPDSVVAVDELPKTASGKIRKKELREDWASLGAG</sequence>
<dbReference type="InterPro" id="IPR042099">
    <property type="entry name" value="ANL_N_sf"/>
</dbReference>
<dbReference type="EMBL" id="JAZDUE010000011">
    <property type="protein sequence ID" value="MEE4024282.1"/>
    <property type="molecule type" value="Genomic_DNA"/>
</dbReference>
<comment type="caution">
    <text evidence="7">The sequence shown here is derived from an EMBL/GenBank/DDBJ whole genome shotgun (WGS) entry which is preliminary data.</text>
</comment>
<evidence type="ECO:0000259" key="5">
    <source>
        <dbReference type="Pfam" id="PF00501"/>
    </source>
</evidence>
<keyword evidence="2 7" id="KW-0436">Ligase</keyword>
<organism evidence="7 8">
    <name type="scientific">Gordonia prachuapensis</name>
    <dbReference type="NCBI Taxonomy" id="3115651"/>
    <lineage>
        <taxon>Bacteria</taxon>
        <taxon>Bacillati</taxon>
        <taxon>Actinomycetota</taxon>
        <taxon>Actinomycetes</taxon>
        <taxon>Mycobacteriales</taxon>
        <taxon>Gordoniaceae</taxon>
        <taxon>Gordonia</taxon>
    </lineage>
</organism>
<keyword evidence="3" id="KW-0276">Fatty acid metabolism</keyword>
<evidence type="ECO:0000313" key="8">
    <source>
        <dbReference type="Proteomes" id="UP001335729"/>
    </source>
</evidence>
<comment type="similarity">
    <text evidence="1">Belongs to the ATP-dependent AMP-binding enzyme family.</text>
</comment>
<dbReference type="PANTHER" id="PTHR43859:SF4">
    <property type="entry name" value="BUTANOATE--COA LIGASE AAE1-RELATED"/>
    <property type="match status" value="1"/>
</dbReference>
<proteinExistence type="inferred from homology"/>
<dbReference type="Proteomes" id="UP001335729">
    <property type="component" value="Unassembled WGS sequence"/>
</dbReference>
<dbReference type="Pfam" id="PF00501">
    <property type="entry name" value="AMP-binding"/>
    <property type="match status" value="1"/>
</dbReference>
<evidence type="ECO:0000256" key="1">
    <source>
        <dbReference type="ARBA" id="ARBA00006432"/>
    </source>
</evidence>
<name>A0ABU7MVC1_9ACTN</name>
<dbReference type="GO" id="GO:0004467">
    <property type="term" value="F:long-chain fatty acid-CoA ligase activity"/>
    <property type="evidence" value="ECO:0007669"/>
    <property type="project" value="UniProtKB-EC"/>
</dbReference>
<dbReference type="Gene3D" id="3.40.50.12780">
    <property type="entry name" value="N-terminal domain of ligase-like"/>
    <property type="match status" value="1"/>
</dbReference>
<dbReference type="InterPro" id="IPR020845">
    <property type="entry name" value="AMP-binding_CS"/>
</dbReference>
<keyword evidence="8" id="KW-1185">Reference proteome</keyword>
<dbReference type="RefSeq" id="WP_330505662.1">
    <property type="nucleotide sequence ID" value="NZ_JAZDUE010000011.1"/>
</dbReference>
<dbReference type="SUPFAM" id="SSF56801">
    <property type="entry name" value="Acetyl-CoA synthetase-like"/>
    <property type="match status" value="1"/>
</dbReference>
<dbReference type="PANTHER" id="PTHR43859">
    <property type="entry name" value="ACYL-ACTIVATING ENZYME"/>
    <property type="match status" value="1"/>
</dbReference>
<dbReference type="Pfam" id="PF13193">
    <property type="entry name" value="AMP-binding_C"/>
    <property type="match status" value="1"/>
</dbReference>
<dbReference type="EC" id="6.2.1.3" evidence="7"/>
<feature type="domain" description="AMP-binding enzyme C-terminal" evidence="6">
    <location>
        <begin position="430"/>
        <end position="505"/>
    </location>
</feature>
<dbReference type="NCBIfam" id="NF004837">
    <property type="entry name" value="PRK06187.1"/>
    <property type="match status" value="1"/>
</dbReference>
<evidence type="ECO:0000256" key="4">
    <source>
        <dbReference type="ARBA" id="ARBA00023098"/>
    </source>
</evidence>
<evidence type="ECO:0000259" key="6">
    <source>
        <dbReference type="Pfam" id="PF13193"/>
    </source>
</evidence>
<evidence type="ECO:0000256" key="3">
    <source>
        <dbReference type="ARBA" id="ARBA00022832"/>
    </source>
</evidence>
<dbReference type="InterPro" id="IPR045851">
    <property type="entry name" value="AMP-bd_C_sf"/>
</dbReference>
<keyword evidence="4" id="KW-0443">Lipid metabolism</keyword>
<evidence type="ECO:0000256" key="2">
    <source>
        <dbReference type="ARBA" id="ARBA00022598"/>
    </source>
</evidence>
<feature type="domain" description="AMP-dependent synthetase/ligase" evidence="5">
    <location>
        <begin position="18"/>
        <end position="380"/>
    </location>
</feature>